<keyword evidence="2 5" id="KW-0238">DNA-binding</keyword>
<dbReference type="InterPro" id="IPR010982">
    <property type="entry name" value="Lambda_DNA-bd_dom_sf"/>
</dbReference>
<dbReference type="SUPFAM" id="SSF47413">
    <property type="entry name" value="lambda repressor-like DNA-binding domains"/>
    <property type="match status" value="1"/>
</dbReference>
<dbReference type="SMART" id="SM00354">
    <property type="entry name" value="HTH_LACI"/>
    <property type="match status" value="1"/>
</dbReference>
<evidence type="ECO:0000313" key="5">
    <source>
        <dbReference type="EMBL" id="WZW99868.1"/>
    </source>
</evidence>
<name>A0ABZ3CBF2_9ACTN</name>
<dbReference type="InterPro" id="IPR000843">
    <property type="entry name" value="HTH_LacI"/>
</dbReference>
<sequence length="336" mass="33782">MTTTTGGGRSRPAGMGDVAALAGVSHQTVSRVLNGSPHVREATRDRVRAAMATLDYRPNLAARALVTRRSGLLGVLATGLPHLGPSAVLAGIETAARAAGFTALVGVLDDDASQVDPILTSFAAHRVDGIAVIAPYPWLVDAARAAGGTGPVLVVADAATGAGVGSVGVDQAEGARAAVTHLVGRGLTDIAHLSGPPGWIDAERRVAGWADALGAAGLPRGRLAEGDWSAECGHAVGRAWIADGVPQAIFCANDVMALGLLAALREAGVRVPEDVSVVGFDDMVGAAHLAPALTTVRQPFAVVGSRAVAALLAAVDGGPAEHHTVTAELVVRASTR</sequence>
<accession>A0ABZ3CBF2</accession>
<dbReference type="SUPFAM" id="SSF53822">
    <property type="entry name" value="Periplasmic binding protein-like I"/>
    <property type="match status" value="1"/>
</dbReference>
<feature type="domain" description="HTH lacI-type" evidence="4">
    <location>
        <begin position="13"/>
        <end position="67"/>
    </location>
</feature>
<evidence type="ECO:0000313" key="6">
    <source>
        <dbReference type="Proteomes" id="UP001434337"/>
    </source>
</evidence>
<dbReference type="PANTHER" id="PTHR30146">
    <property type="entry name" value="LACI-RELATED TRANSCRIPTIONAL REPRESSOR"/>
    <property type="match status" value="1"/>
</dbReference>
<evidence type="ECO:0000259" key="4">
    <source>
        <dbReference type="PROSITE" id="PS50932"/>
    </source>
</evidence>
<dbReference type="EMBL" id="CP115965">
    <property type="protein sequence ID" value="WZW99868.1"/>
    <property type="molecule type" value="Genomic_DNA"/>
</dbReference>
<dbReference type="Gene3D" id="3.40.50.2300">
    <property type="match status" value="2"/>
</dbReference>
<dbReference type="PANTHER" id="PTHR30146:SF109">
    <property type="entry name" value="HTH-TYPE TRANSCRIPTIONAL REGULATOR GALS"/>
    <property type="match status" value="1"/>
</dbReference>
<dbReference type="RefSeq" id="WP_342373354.1">
    <property type="nucleotide sequence ID" value="NZ_CP115965.1"/>
</dbReference>
<dbReference type="Gene3D" id="1.10.260.40">
    <property type="entry name" value="lambda repressor-like DNA-binding domains"/>
    <property type="match status" value="1"/>
</dbReference>
<evidence type="ECO:0000256" key="2">
    <source>
        <dbReference type="ARBA" id="ARBA00023125"/>
    </source>
</evidence>
<reference evidence="5 6" key="1">
    <citation type="journal article" date="2023" name="Environ Microbiome">
        <title>A coral-associated actinobacterium mitigates coral bleaching under heat stress.</title>
        <authorList>
            <person name="Li J."/>
            <person name="Zou Y."/>
            <person name="Li Q."/>
            <person name="Zhang J."/>
            <person name="Bourne D.G."/>
            <person name="Lyu Y."/>
            <person name="Liu C."/>
            <person name="Zhang S."/>
        </authorList>
    </citation>
    <scope>NUCLEOTIDE SEQUENCE [LARGE SCALE GENOMIC DNA]</scope>
    <source>
        <strain evidence="5 6">SCSIO 13291</strain>
    </source>
</reference>
<dbReference type="InterPro" id="IPR028082">
    <property type="entry name" value="Peripla_BP_I"/>
</dbReference>
<keyword evidence="3" id="KW-0804">Transcription</keyword>
<evidence type="ECO:0000256" key="1">
    <source>
        <dbReference type="ARBA" id="ARBA00023015"/>
    </source>
</evidence>
<evidence type="ECO:0000256" key="3">
    <source>
        <dbReference type="ARBA" id="ARBA00023163"/>
    </source>
</evidence>
<dbReference type="GO" id="GO:0003677">
    <property type="term" value="F:DNA binding"/>
    <property type="evidence" value="ECO:0007669"/>
    <property type="project" value="UniProtKB-KW"/>
</dbReference>
<proteinExistence type="predicted"/>
<dbReference type="Pfam" id="PF13377">
    <property type="entry name" value="Peripla_BP_3"/>
    <property type="match status" value="1"/>
</dbReference>
<dbReference type="Proteomes" id="UP001434337">
    <property type="component" value="Chromosome"/>
</dbReference>
<dbReference type="PROSITE" id="PS50932">
    <property type="entry name" value="HTH_LACI_2"/>
    <property type="match status" value="1"/>
</dbReference>
<organism evidence="5 6">
    <name type="scientific">Propioniciclava soli</name>
    <dbReference type="NCBI Taxonomy" id="2775081"/>
    <lineage>
        <taxon>Bacteria</taxon>
        <taxon>Bacillati</taxon>
        <taxon>Actinomycetota</taxon>
        <taxon>Actinomycetes</taxon>
        <taxon>Propionibacteriales</taxon>
        <taxon>Propionibacteriaceae</taxon>
        <taxon>Propioniciclava</taxon>
    </lineage>
</organism>
<dbReference type="InterPro" id="IPR046335">
    <property type="entry name" value="LacI/GalR-like_sensor"/>
</dbReference>
<keyword evidence="6" id="KW-1185">Reference proteome</keyword>
<dbReference type="Pfam" id="PF00356">
    <property type="entry name" value="LacI"/>
    <property type="match status" value="1"/>
</dbReference>
<protein>
    <submittedName>
        <fullName evidence="5">LacI family DNA-binding transcriptional regulator</fullName>
    </submittedName>
</protein>
<gene>
    <name evidence="5" type="ORF">PCC79_06670</name>
</gene>
<dbReference type="CDD" id="cd01392">
    <property type="entry name" value="HTH_LacI"/>
    <property type="match status" value="1"/>
</dbReference>
<keyword evidence="1" id="KW-0805">Transcription regulation</keyword>
<dbReference type="CDD" id="cd01574">
    <property type="entry name" value="PBP1_LacI"/>
    <property type="match status" value="1"/>
</dbReference>
<dbReference type="PROSITE" id="PS00356">
    <property type="entry name" value="HTH_LACI_1"/>
    <property type="match status" value="1"/>
</dbReference>